<reference evidence="2 3" key="1">
    <citation type="journal article" date="2016" name="Appl. Environ. Microbiol.">
        <title>Function and Phylogeny of Bacterial Butyryl Coenzyme A:Acetate Transferases and Their Diversity in the Proximal Colon of Swine.</title>
        <authorList>
            <person name="Trachsel J."/>
            <person name="Bayles D.O."/>
            <person name="Looft T."/>
            <person name="Levine U.Y."/>
            <person name="Allen H.K."/>
        </authorList>
    </citation>
    <scope>NUCLEOTIDE SEQUENCE [LARGE SCALE GENOMIC DNA]</scope>
    <source>
        <strain evidence="2 3">68-3-10</strain>
    </source>
</reference>
<dbReference type="STRING" id="1261640.BHK98_07450"/>
<evidence type="ECO:0000313" key="2">
    <source>
        <dbReference type="EMBL" id="OLR55908.1"/>
    </source>
</evidence>
<dbReference type="PROSITE" id="PS50943">
    <property type="entry name" value="HTH_CROC1"/>
    <property type="match status" value="1"/>
</dbReference>
<dbReference type="SUPFAM" id="SSF47413">
    <property type="entry name" value="lambda repressor-like DNA-binding domains"/>
    <property type="match status" value="1"/>
</dbReference>
<evidence type="ECO:0000313" key="3">
    <source>
        <dbReference type="Proteomes" id="UP000187404"/>
    </source>
</evidence>
<dbReference type="CDD" id="cd06260">
    <property type="entry name" value="DUF820-like"/>
    <property type="match status" value="1"/>
</dbReference>
<dbReference type="PANTHER" id="PTHR34107:SF4">
    <property type="entry name" value="SLL1222 PROTEIN"/>
    <property type="match status" value="1"/>
</dbReference>
<dbReference type="CDD" id="cd00093">
    <property type="entry name" value="HTH_XRE"/>
    <property type="match status" value="1"/>
</dbReference>
<dbReference type="GO" id="GO:0003677">
    <property type="term" value="F:DNA binding"/>
    <property type="evidence" value="ECO:0007669"/>
    <property type="project" value="InterPro"/>
</dbReference>
<organism evidence="2 3">
    <name type="scientific">Hornefia porci</name>
    <dbReference type="NCBI Taxonomy" id="2652292"/>
    <lineage>
        <taxon>Bacteria</taxon>
        <taxon>Bacillati</taxon>
        <taxon>Bacillota</taxon>
        <taxon>Clostridia</taxon>
        <taxon>Peptostreptococcales</taxon>
        <taxon>Anaerovoracaceae</taxon>
        <taxon>Hornefia</taxon>
    </lineage>
</organism>
<evidence type="ECO:0000259" key="1">
    <source>
        <dbReference type="PROSITE" id="PS50943"/>
    </source>
</evidence>
<dbReference type="InterPro" id="IPR008538">
    <property type="entry name" value="Uma2"/>
</dbReference>
<dbReference type="OrthoDB" id="9808428at2"/>
<gene>
    <name evidence="2" type="ORF">BHK98_07450</name>
</gene>
<dbReference type="InterPro" id="IPR010982">
    <property type="entry name" value="Lambda_DNA-bd_dom_sf"/>
</dbReference>
<protein>
    <recommendedName>
        <fullName evidence="1">HTH cro/C1-type domain-containing protein</fullName>
    </recommendedName>
</protein>
<comment type="caution">
    <text evidence="2">The sequence shown here is derived from an EMBL/GenBank/DDBJ whole genome shotgun (WGS) entry which is preliminary data.</text>
</comment>
<dbReference type="Pfam" id="PF05685">
    <property type="entry name" value="Uma2"/>
    <property type="match status" value="1"/>
</dbReference>
<dbReference type="AlphaFoldDB" id="A0A1Q9JI70"/>
<dbReference type="PANTHER" id="PTHR34107">
    <property type="entry name" value="SLL0198 PROTEIN-RELATED"/>
    <property type="match status" value="1"/>
</dbReference>
<keyword evidence="3" id="KW-1185">Reference proteome</keyword>
<dbReference type="EMBL" id="MJIE01000001">
    <property type="protein sequence ID" value="OLR55908.1"/>
    <property type="molecule type" value="Genomic_DNA"/>
</dbReference>
<dbReference type="InterPro" id="IPR001387">
    <property type="entry name" value="Cro/C1-type_HTH"/>
</dbReference>
<dbReference type="SUPFAM" id="SSF52980">
    <property type="entry name" value="Restriction endonuclease-like"/>
    <property type="match status" value="1"/>
</dbReference>
<sequence length="279" mass="31399">MTIDEMKKRKGELGLTNEMLAEQSGVPLGTVQKIFAGITKAPRYTTILALERVLTPSSPEESPDRLSYSPSYNETDASVISDGAFSYLPRHSVPLTVEDILALPGEQRIELIDGIPYDMAPPSTLHQKTVTWLSYRFSDYIFQNRKPCSAYVSPVGVQLNHDDRTLLEPDLLILCDPEKVRSTHILGAPDLIVEVLSPATQIRDMTLKLYKYQDAGVREYWIIDTKNQRIIVYEFARTGLTHIYTFSDRVPVGIWDGSCSIDFNEFAEHAGSLLKDRGE</sequence>
<proteinExistence type="predicted"/>
<dbReference type="InterPro" id="IPR012296">
    <property type="entry name" value="Nuclease_put_TT1808"/>
</dbReference>
<feature type="domain" description="HTH cro/C1-type" evidence="1">
    <location>
        <begin position="6"/>
        <end position="62"/>
    </location>
</feature>
<dbReference type="Proteomes" id="UP000187404">
    <property type="component" value="Unassembled WGS sequence"/>
</dbReference>
<dbReference type="InterPro" id="IPR011335">
    <property type="entry name" value="Restrct_endonuc-II-like"/>
</dbReference>
<name>A0A1Q9JI70_9FIRM</name>
<dbReference type="Gene3D" id="3.90.1570.10">
    <property type="entry name" value="tt1808, chain A"/>
    <property type="match status" value="1"/>
</dbReference>
<dbReference type="RefSeq" id="WP_075713000.1">
    <property type="nucleotide sequence ID" value="NZ_MJIE01000001.1"/>
</dbReference>
<dbReference type="Gene3D" id="1.10.260.40">
    <property type="entry name" value="lambda repressor-like DNA-binding domains"/>
    <property type="match status" value="1"/>
</dbReference>
<dbReference type="Pfam" id="PF01381">
    <property type="entry name" value="HTH_3"/>
    <property type="match status" value="1"/>
</dbReference>
<accession>A0A1Q9JI70</accession>